<feature type="region of interest" description="Disordered" evidence="2">
    <location>
        <begin position="257"/>
        <end position="298"/>
    </location>
</feature>
<dbReference type="PANTHER" id="PTHR15028:SF6">
    <property type="entry name" value="B-CELL DIFFERENTIATION ANTIGEN CD72"/>
    <property type="match status" value="1"/>
</dbReference>
<evidence type="ECO:0000256" key="1">
    <source>
        <dbReference type="SAM" id="Coils"/>
    </source>
</evidence>
<name>A0A8C3GN54_CAIMO</name>
<keyword evidence="4" id="KW-1185">Reference proteome</keyword>
<dbReference type="AlphaFoldDB" id="A0A8C3GN54"/>
<keyword evidence="1" id="KW-0175">Coiled coil</keyword>
<proteinExistence type="predicted"/>
<organism evidence="3 4">
    <name type="scientific">Cairina moschata</name>
    <name type="common">Muscovy duck</name>
    <dbReference type="NCBI Taxonomy" id="8855"/>
    <lineage>
        <taxon>Eukaryota</taxon>
        <taxon>Metazoa</taxon>
        <taxon>Chordata</taxon>
        <taxon>Craniata</taxon>
        <taxon>Vertebrata</taxon>
        <taxon>Euteleostomi</taxon>
        <taxon>Archelosauria</taxon>
        <taxon>Archosauria</taxon>
        <taxon>Dinosauria</taxon>
        <taxon>Saurischia</taxon>
        <taxon>Theropoda</taxon>
        <taxon>Coelurosauria</taxon>
        <taxon>Aves</taxon>
        <taxon>Neognathae</taxon>
        <taxon>Galloanserae</taxon>
        <taxon>Anseriformes</taxon>
        <taxon>Anatidae</taxon>
        <taxon>Anatinae</taxon>
        <taxon>Cairina</taxon>
    </lineage>
</organism>
<reference evidence="3" key="2">
    <citation type="submission" date="2025-08" db="UniProtKB">
        <authorList>
            <consortium name="Ensembl"/>
        </authorList>
    </citation>
    <scope>IDENTIFICATION</scope>
</reference>
<evidence type="ECO:0000256" key="2">
    <source>
        <dbReference type="SAM" id="MobiDB-lite"/>
    </source>
</evidence>
<dbReference type="InterPro" id="IPR039689">
    <property type="entry name" value="CD72"/>
</dbReference>
<feature type="compositionally biased region" description="Polar residues" evidence="2">
    <location>
        <begin position="275"/>
        <end position="286"/>
    </location>
</feature>
<dbReference type="GO" id="GO:0004888">
    <property type="term" value="F:transmembrane signaling receptor activity"/>
    <property type="evidence" value="ECO:0007669"/>
    <property type="project" value="InterPro"/>
</dbReference>
<feature type="coiled-coil region" evidence="1">
    <location>
        <begin position="114"/>
        <end position="190"/>
    </location>
</feature>
<dbReference type="Proteomes" id="UP000694556">
    <property type="component" value="Chromosome Z"/>
</dbReference>
<dbReference type="GO" id="GO:0005886">
    <property type="term" value="C:plasma membrane"/>
    <property type="evidence" value="ECO:0007669"/>
    <property type="project" value="InterPro"/>
</dbReference>
<protein>
    <recommendedName>
        <fullName evidence="5">CD72 protein</fullName>
    </recommendedName>
</protein>
<feature type="region of interest" description="Disordered" evidence="2">
    <location>
        <begin position="68"/>
        <end position="100"/>
    </location>
</feature>
<evidence type="ECO:0008006" key="5">
    <source>
        <dbReference type="Google" id="ProtNLM"/>
    </source>
</evidence>
<dbReference type="SUPFAM" id="SSF56436">
    <property type="entry name" value="C-type lectin-like"/>
    <property type="match status" value="1"/>
</dbReference>
<evidence type="ECO:0000313" key="4">
    <source>
        <dbReference type="Proteomes" id="UP000694556"/>
    </source>
</evidence>
<dbReference type="Ensembl" id="ENSCMMT00000023805.1">
    <property type="protein sequence ID" value="ENSCMMP00000021722.1"/>
    <property type="gene ID" value="ENSCMMG00000013684.1"/>
</dbReference>
<reference evidence="3" key="3">
    <citation type="submission" date="2025-09" db="UniProtKB">
        <authorList>
            <consortium name="Ensembl"/>
        </authorList>
    </citation>
    <scope>IDENTIFICATION</scope>
</reference>
<evidence type="ECO:0000313" key="3">
    <source>
        <dbReference type="Ensembl" id="ENSCMMP00000021722.1"/>
    </source>
</evidence>
<accession>A0A8C3GN54</accession>
<dbReference type="InterPro" id="IPR016186">
    <property type="entry name" value="C-type_lectin-like/link_sf"/>
</dbReference>
<dbReference type="PANTHER" id="PTHR15028">
    <property type="entry name" value="CD72-RELATED"/>
    <property type="match status" value="1"/>
</dbReference>
<sequence>MGTGERARGGCPRRMSGCVCVCGSPCPVCPRLANVSLTSCTSPSTILSFPSAPALPFPATSTLPCLPHPFPPSGDTSLPSHPAVPRVPSHPKPSPDWQATRELRDTSLEQAAERGRFSQEARAWEQSLEQARRELAQARAELQRAWREGNSSLLELGRQEAELARVSGALAGAQRELQDVQGRLNTSESTVSLLRSCTAVDCCPSGWLLYRGKCLFVSSEKKTWDDSRAECEEKYSQLLITKSWSRWTVPVRSWGTPGAWGQSRAPGPVSFSGEMKNSNSTKQPQNDPVAPSPDLPEERGHRVLDRAAEDQLPLVRLRLAGGRGAGQRRHHGRLVLGGWLALRQVPTARPG</sequence>
<reference evidence="3" key="1">
    <citation type="submission" date="2018-09" db="EMBL/GenBank/DDBJ databases">
        <title>Common duck and Muscovy duck high density SNP chip.</title>
        <authorList>
            <person name="Vignal A."/>
            <person name="Thebault N."/>
            <person name="Warren W.C."/>
        </authorList>
    </citation>
    <scope>NUCLEOTIDE SEQUENCE [LARGE SCALE GENOMIC DNA]</scope>
</reference>
<dbReference type="Gene3D" id="3.10.100.10">
    <property type="entry name" value="Mannose-Binding Protein A, subunit A"/>
    <property type="match status" value="1"/>
</dbReference>
<dbReference type="InterPro" id="IPR016187">
    <property type="entry name" value="CTDL_fold"/>
</dbReference>